<evidence type="ECO:0000259" key="1">
    <source>
        <dbReference type="Pfam" id="PF09588"/>
    </source>
</evidence>
<protein>
    <recommendedName>
        <fullName evidence="1">YqaJ viral recombinase domain-containing protein</fullName>
    </recommendedName>
</protein>
<reference evidence="2 3" key="1">
    <citation type="submission" date="2020-08" db="EMBL/GenBank/DDBJ databases">
        <title>Genomic Encyclopedia of Type Strains, Phase IV (KMG-IV): sequencing the most valuable type-strain genomes for metagenomic binning, comparative biology and taxonomic classification.</title>
        <authorList>
            <person name="Goeker M."/>
        </authorList>
    </citation>
    <scope>NUCLEOTIDE SEQUENCE [LARGE SCALE GENOMIC DNA]</scope>
    <source>
        <strain evidence="2 3">DSM 5686</strain>
    </source>
</reference>
<organism evidence="2 3">
    <name type="scientific">Methylobacterium fujisawaense</name>
    <dbReference type="NCBI Taxonomy" id="107400"/>
    <lineage>
        <taxon>Bacteria</taxon>
        <taxon>Pseudomonadati</taxon>
        <taxon>Pseudomonadota</taxon>
        <taxon>Alphaproteobacteria</taxon>
        <taxon>Hyphomicrobiales</taxon>
        <taxon>Methylobacteriaceae</taxon>
        <taxon>Methylobacterium</taxon>
    </lineage>
</organism>
<dbReference type="Gene3D" id="3.90.320.10">
    <property type="match status" value="1"/>
</dbReference>
<dbReference type="EMBL" id="JACJIM010000006">
    <property type="protein sequence ID" value="MBA9064867.1"/>
    <property type="molecule type" value="Genomic_DNA"/>
</dbReference>
<dbReference type="Proteomes" id="UP000565455">
    <property type="component" value="Unassembled WGS sequence"/>
</dbReference>
<dbReference type="PANTHER" id="PTHR46609:SF6">
    <property type="entry name" value="EXONUCLEASE, PHAGE-TYPE_RECB, C-TERMINAL DOMAIN-CONTAINING PROTEIN-RELATED"/>
    <property type="match status" value="1"/>
</dbReference>
<keyword evidence="3" id="KW-1185">Reference proteome</keyword>
<sequence>MRISNLVFQSLALRKDGKPRAERESYLMELVGERVTGLATQHYLTAAMLEGSEREPQACDAYEFLYGVDTVKVGFVDHPTIAMAGASPDRLVGADGLVEFKCPTLRTHLETLLSGAIPEEHWPQMGWQMACTGRAWCDFASWHPSVPPALRL</sequence>
<dbReference type="PANTHER" id="PTHR46609">
    <property type="entry name" value="EXONUCLEASE, PHAGE-TYPE/RECB, C-TERMINAL DOMAIN-CONTAINING PROTEIN"/>
    <property type="match status" value="1"/>
</dbReference>
<dbReference type="InterPro" id="IPR051703">
    <property type="entry name" value="NF-kappa-B_Signaling_Reg"/>
</dbReference>
<proteinExistence type="predicted"/>
<dbReference type="InterPro" id="IPR011335">
    <property type="entry name" value="Restrct_endonuc-II-like"/>
</dbReference>
<name>A0ABR6DFK8_9HYPH</name>
<feature type="domain" description="YqaJ viral recombinase" evidence="1">
    <location>
        <begin position="22"/>
        <end position="134"/>
    </location>
</feature>
<accession>A0ABR6DFK8</accession>
<dbReference type="InterPro" id="IPR011604">
    <property type="entry name" value="PDDEXK-like_dom_sf"/>
</dbReference>
<dbReference type="SUPFAM" id="SSF52980">
    <property type="entry name" value="Restriction endonuclease-like"/>
    <property type="match status" value="1"/>
</dbReference>
<evidence type="ECO:0000313" key="3">
    <source>
        <dbReference type="Proteomes" id="UP000565455"/>
    </source>
</evidence>
<evidence type="ECO:0000313" key="2">
    <source>
        <dbReference type="EMBL" id="MBA9064867.1"/>
    </source>
</evidence>
<gene>
    <name evidence="2" type="ORF">GGQ91_004273</name>
</gene>
<dbReference type="RefSeq" id="WP_403091476.1">
    <property type="nucleotide sequence ID" value="NZ_JACJIM010000006.1"/>
</dbReference>
<dbReference type="Pfam" id="PF09588">
    <property type="entry name" value="YqaJ"/>
    <property type="match status" value="1"/>
</dbReference>
<dbReference type="GeneID" id="96605904"/>
<dbReference type="InterPro" id="IPR019080">
    <property type="entry name" value="YqaJ_viral_recombinase"/>
</dbReference>
<comment type="caution">
    <text evidence="2">The sequence shown here is derived from an EMBL/GenBank/DDBJ whole genome shotgun (WGS) entry which is preliminary data.</text>
</comment>